<evidence type="ECO:0000313" key="3">
    <source>
        <dbReference type="EMBL" id="CCG22702.1"/>
    </source>
</evidence>
<dbReference type="RefSeq" id="XP_003868137.1">
    <property type="nucleotide sequence ID" value="XM_003868089.1"/>
</dbReference>
<protein>
    <submittedName>
        <fullName evidence="3">Membrane transporter</fullName>
    </submittedName>
</protein>
<gene>
    <name evidence="3" type="ORF">CORT_0B09980</name>
</gene>
<reference evidence="3 4" key="1">
    <citation type="journal article" date="2012" name="PLoS ONE">
        <title>Sequence and analysis of the genome of the pathogenic yeast Candida orthopsilosis.</title>
        <authorList>
            <person name="Riccombeni A."/>
            <person name="Vidanes G."/>
            <person name="Proux-Wera E."/>
            <person name="Wolfe K.H."/>
            <person name="Butler G."/>
        </authorList>
    </citation>
    <scope>NUCLEOTIDE SEQUENCE [LARGE SCALE GENOMIC DNA]</scope>
    <source>
        <strain evidence="3 4">Co 90-125</strain>
    </source>
</reference>
<proteinExistence type="predicted"/>
<accession>H8X1Y1</accession>
<keyword evidence="2" id="KW-0732">Signal</keyword>
<name>H8X1Y1_CANO9</name>
<dbReference type="EMBL" id="HE681720">
    <property type="protein sequence ID" value="CCG22702.1"/>
    <property type="molecule type" value="Genomic_DNA"/>
</dbReference>
<dbReference type="AlphaFoldDB" id="H8X1Y1"/>
<sequence length="155" mass="18219">MFLSIYFIVSLYICAPNYSPGCHVNSNEVQLSCQQLISREGFLPHHFSFTRGATVQLNRFTSQHPLNTLEQFCVALGNIDSVTFFKFSKRKRSFQSRRCNESYCVRDTQVYFFSNHVRVVLLPRVYSFKVWVSVVLFVLHEILFNCLRLFTLHFV</sequence>
<dbReference type="KEGG" id="cot:CORT_0B09980"/>
<keyword evidence="4" id="KW-1185">Reference proteome</keyword>
<keyword evidence="1" id="KW-0812">Transmembrane</keyword>
<evidence type="ECO:0000313" key="4">
    <source>
        <dbReference type="Proteomes" id="UP000005018"/>
    </source>
</evidence>
<evidence type="ECO:0000256" key="2">
    <source>
        <dbReference type="SAM" id="SignalP"/>
    </source>
</evidence>
<keyword evidence="1" id="KW-1133">Transmembrane helix</keyword>
<organism evidence="3 4">
    <name type="scientific">Candida orthopsilosis (strain 90-125)</name>
    <name type="common">Yeast</name>
    <dbReference type="NCBI Taxonomy" id="1136231"/>
    <lineage>
        <taxon>Eukaryota</taxon>
        <taxon>Fungi</taxon>
        <taxon>Dikarya</taxon>
        <taxon>Ascomycota</taxon>
        <taxon>Saccharomycotina</taxon>
        <taxon>Pichiomycetes</taxon>
        <taxon>Debaryomycetaceae</taxon>
        <taxon>Candida/Lodderomyces clade</taxon>
        <taxon>Candida</taxon>
    </lineage>
</organism>
<dbReference type="Proteomes" id="UP000005018">
    <property type="component" value="Chromosome 2"/>
</dbReference>
<dbReference type="GeneID" id="14539136"/>
<feature type="chain" id="PRO_5003617488" evidence="2">
    <location>
        <begin position="22"/>
        <end position="155"/>
    </location>
</feature>
<evidence type="ECO:0000256" key="1">
    <source>
        <dbReference type="SAM" id="Phobius"/>
    </source>
</evidence>
<dbReference type="HOGENOM" id="CLU_1695246_0_0_1"/>
<keyword evidence="1" id="KW-0472">Membrane</keyword>
<feature type="signal peptide" evidence="2">
    <location>
        <begin position="1"/>
        <end position="21"/>
    </location>
</feature>
<feature type="transmembrane region" description="Helical" evidence="1">
    <location>
        <begin position="130"/>
        <end position="150"/>
    </location>
</feature>